<dbReference type="RefSeq" id="WP_323253365.1">
    <property type="nucleotide sequence ID" value="NZ_JAYFUL010000062.1"/>
</dbReference>
<protein>
    <recommendedName>
        <fullName evidence="3">PIN domain-containing protein</fullName>
    </recommendedName>
</protein>
<dbReference type="EMBL" id="JAYFUL010000062">
    <property type="protein sequence ID" value="MEA5260653.1"/>
    <property type="molecule type" value="Genomic_DNA"/>
</dbReference>
<evidence type="ECO:0000313" key="1">
    <source>
        <dbReference type="EMBL" id="MEA5260653.1"/>
    </source>
</evidence>
<gene>
    <name evidence="1" type="ORF">VB264_22840</name>
</gene>
<dbReference type="Proteomes" id="UP001304671">
    <property type="component" value="Unassembled WGS sequence"/>
</dbReference>
<sequence length="170" mass="19976">MIDADVVSHFIQAGEILHLPKIFPLKIFILDKVMKELERFPNRKKEVDNLINLRLLHPMDFPEKDHIILKEYLWIKKQMFYGDGESACLAVAKHSKNIIASNNLRDIKSYCERHDMVYLTTMHFLCYALQNGNFDEERCNNFITTVKANKGRLPVNKMSDYQCPTEWVLT</sequence>
<keyword evidence="2" id="KW-1185">Reference proteome</keyword>
<organism evidence="1 2">
    <name type="scientific">Arcicella aquatica</name>
    <dbReference type="NCBI Taxonomy" id="217141"/>
    <lineage>
        <taxon>Bacteria</taxon>
        <taxon>Pseudomonadati</taxon>
        <taxon>Bacteroidota</taxon>
        <taxon>Cytophagia</taxon>
        <taxon>Cytophagales</taxon>
        <taxon>Flectobacillaceae</taxon>
        <taxon>Arcicella</taxon>
    </lineage>
</organism>
<evidence type="ECO:0008006" key="3">
    <source>
        <dbReference type="Google" id="ProtNLM"/>
    </source>
</evidence>
<proteinExistence type="predicted"/>
<evidence type="ECO:0000313" key="2">
    <source>
        <dbReference type="Proteomes" id="UP001304671"/>
    </source>
</evidence>
<comment type="caution">
    <text evidence="1">The sequence shown here is derived from an EMBL/GenBank/DDBJ whole genome shotgun (WGS) entry which is preliminary data.</text>
</comment>
<name>A0ABU5QU77_9BACT</name>
<reference evidence="1 2" key="1">
    <citation type="submission" date="2023-12" db="EMBL/GenBank/DDBJ databases">
        <title>Novel species of the genus Arcicella isolated from rivers.</title>
        <authorList>
            <person name="Lu H."/>
        </authorList>
    </citation>
    <scope>NUCLEOTIDE SEQUENCE [LARGE SCALE GENOMIC DNA]</scope>
    <source>
        <strain evidence="1 2">LMG 21963</strain>
    </source>
</reference>
<accession>A0ABU5QU77</accession>